<name>A0A0A9H4U6_ARUDO</name>
<sequence>MGPRQVRLRRPPEKFVQFFAVRFSNFCPHQSSCRTPCLLSSNYPLPERN</sequence>
<dbReference type="EMBL" id="GBRH01167072">
    <property type="protein sequence ID" value="JAE30824.1"/>
    <property type="molecule type" value="Transcribed_RNA"/>
</dbReference>
<evidence type="ECO:0000313" key="1">
    <source>
        <dbReference type="EMBL" id="JAE30824.1"/>
    </source>
</evidence>
<reference evidence="1" key="1">
    <citation type="submission" date="2014-09" db="EMBL/GenBank/DDBJ databases">
        <authorList>
            <person name="Magalhaes I.L.F."/>
            <person name="Oliveira U."/>
            <person name="Santos F.R."/>
            <person name="Vidigal T.H.D.A."/>
            <person name="Brescovit A.D."/>
            <person name="Santos A.J."/>
        </authorList>
    </citation>
    <scope>NUCLEOTIDE SEQUENCE</scope>
    <source>
        <tissue evidence="1">Shoot tissue taken approximately 20 cm above the soil surface</tissue>
    </source>
</reference>
<protein>
    <submittedName>
        <fullName evidence="1">Uncharacterized protein</fullName>
    </submittedName>
</protein>
<dbReference type="AlphaFoldDB" id="A0A0A9H4U6"/>
<accession>A0A0A9H4U6</accession>
<proteinExistence type="predicted"/>
<reference evidence="1" key="2">
    <citation type="journal article" date="2015" name="Data Brief">
        <title>Shoot transcriptome of the giant reed, Arundo donax.</title>
        <authorList>
            <person name="Barrero R.A."/>
            <person name="Guerrero F.D."/>
            <person name="Moolhuijzen P."/>
            <person name="Goolsby J.A."/>
            <person name="Tidwell J."/>
            <person name="Bellgard S.E."/>
            <person name="Bellgard M.I."/>
        </authorList>
    </citation>
    <scope>NUCLEOTIDE SEQUENCE</scope>
    <source>
        <tissue evidence="1">Shoot tissue taken approximately 20 cm above the soil surface</tissue>
    </source>
</reference>
<organism evidence="1">
    <name type="scientific">Arundo donax</name>
    <name type="common">Giant reed</name>
    <name type="synonym">Donax arundinaceus</name>
    <dbReference type="NCBI Taxonomy" id="35708"/>
    <lineage>
        <taxon>Eukaryota</taxon>
        <taxon>Viridiplantae</taxon>
        <taxon>Streptophyta</taxon>
        <taxon>Embryophyta</taxon>
        <taxon>Tracheophyta</taxon>
        <taxon>Spermatophyta</taxon>
        <taxon>Magnoliopsida</taxon>
        <taxon>Liliopsida</taxon>
        <taxon>Poales</taxon>
        <taxon>Poaceae</taxon>
        <taxon>PACMAD clade</taxon>
        <taxon>Arundinoideae</taxon>
        <taxon>Arundineae</taxon>
        <taxon>Arundo</taxon>
    </lineage>
</organism>